<dbReference type="EMBL" id="LR798318">
    <property type="protein sequence ID" value="CAB5223287.1"/>
    <property type="molecule type" value="Genomic_DNA"/>
</dbReference>
<name>A0A6J7WZP9_9CAUD</name>
<evidence type="ECO:0000313" key="1">
    <source>
        <dbReference type="EMBL" id="CAB5223287.1"/>
    </source>
</evidence>
<organism evidence="1">
    <name type="scientific">uncultured Caudovirales phage</name>
    <dbReference type="NCBI Taxonomy" id="2100421"/>
    <lineage>
        <taxon>Viruses</taxon>
        <taxon>Duplodnaviria</taxon>
        <taxon>Heunggongvirae</taxon>
        <taxon>Uroviricota</taxon>
        <taxon>Caudoviricetes</taxon>
        <taxon>Peduoviridae</taxon>
        <taxon>Maltschvirus</taxon>
        <taxon>Maltschvirus maltsch</taxon>
    </lineage>
</organism>
<reference evidence="1" key="1">
    <citation type="submission" date="2020-05" db="EMBL/GenBank/DDBJ databases">
        <authorList>
            <person name="Chiriac C."/>
            <person name="Salcher M."/>
            <person name="Ghai R."/>
            <person name="Kavagutti S V."/>
        </authorList>
    </citation>
    <scope>NUCLEOTIDE SEQUENCE</scope>
</reference>
<sequence>MGLEYLTKVWGLSFECSKSEQRARLGSFRNSSGLVWARSNSSVLV</sequence>
<proteinExistence type="predicted"/>
<protein>
    <submittedName>
        <fullName evidence="1">Uncharacterized protein</fullName>
    </submittedName>
</protein>
<accession>A0A6J7WZP9</accession>
<gene>
    <name evidence="1" type="ORF">UFOVP381_22</name>
</gene>